<dbReference type="PROSITE" id="PS51318">
    <property type="entry name" value="TAT"/>
    <property type="match status" value="1"/>
</dbReference>
<dbReference type="InterPro" id="IPR006311">
    <property type="entry name" value="TAT_signal"/>
</dbReference>
<dbReference type="EC" id="1.-.-.-" evidence="3"/>
<dbReference type="OrthoDB" id="9788246at2"/>
<dbReference type="SUPFAM" id="SSF55347">
    <property type="entry name" value="Glyceraldehyde-3-phosphate dehydrogenase-like, C-terminal domain"/>
    <property type="match status" value="1"/>
</dbReference>
<dbReference type="AlphaFoldDB" id="A0A5C5YYT1"/>
<protein>
    <submittedName>
        <fullName evidence="3">Putative oxidoreductase YdgJ</fullName>
        <ecNumber evidence="3">1.-.-.-</ecNumber>
    </submittedName>
</protein>
<evidence type="ECO:0000313" key="4">
    <source>
        <dbReference type="Proteomes" id="UP000315010"/>
    </source>
</evidence>
<dbReference type="GO" id="GO:0016491">
    <property type="term" value="F:oxidoreductase activity"/>
    <property type="evidence" value="ECO:0007669"/>
    <property type="project" value="UniProtKB-KW"/>
</dbReference>
<proteinExistence type="predicted"/>
<accession>A0A5C5YYT1</accession>
<keyword evidence="4" id="KW-1185">Reference proteome</keyword>
<sequence length="458" mass="50908">MTYSRRRFLKVTAATIAAPAVWTGAAAARDKNSRLRLGMIGCGGKGLDDAKLAAEHGDFFALCDVDRRQIDRFAENPAVSGTGGHKPDFYSDHRELLQRDDIDAVICATPDHWHTPIYVDAIRAGKHVYAEKPMTLTIDEVKVLRKVVAQSDRTFQVGNQQRSCQWFREAVAIAQSGVLGDNLTATCYLDEGKAGGPFKAQPVPNALDWDRWLGQAPDIPYTAHRCHKSFRWWYEYSGGKLTDWGAHHIDIAQWALNTLDSSPVEISGKGFHDKRENCFNTAQTFHGTMRFANGTKLVFADGGSKNNGILLQGDRERVFVNRGKLVGNMLNHITADPKLHATIRESAERLYKGPYGHSDIEINDYSSFGGHNGKNWTRAKSSHMGNFFKCIESGQKPISDVVSVGSSTIACHLGNIALRLGRQLKWDPVNERFIGDDEANAMLSRKQREGYEIEASTN</sequence>
<keyword evidence="3" id="KW-0560">Oxidoreductase</keyword>
<dbReference type="InterPro" id="IPR050463">
    <property type="entry name" value="Gfo/Idh/MocA_oxidrdct_glycsds"/>
</dbReference>
<dbReference type="EMBL" id="SJPJ01000001">
    <property type="protein sequence ID" value="TWT80232.1"/>
    <property type="molecule type" value="Genomic_DNA"/>
</dbReference>
<dbReference type="RefSeq" id="WP_146395294.1">
    <property type="nucleotide sequence ID" value="NZ_SJPJ01000001.1"/>
</dbReference>
<reference evidence="3 4" key="1">
    <citation type="submission" date="2019-02" db="EMBL/GenBank/DDBJ databases">
        <title>Deep-cultivation of Planctomycetes and their phenomic and genomic characterization uncovers novel biology.</title>
        <authorList>
            <person name="Wiegand S."/>
            <person name="Jogler M."/>
            <person name="Boedeker C."/>
            <person name="Pinto D."/>
            <person name="Vollmers J."/>
            <person name="Rivas-Marin E."/>
            <person name="Kohn T."/>
            <person name="Peeters S.H."/>
            <person name="Heuer A."/>
            <person name="Rast P."/>
            <person name="Oberbeckmann S."/>
            <person name="Bunk B."/>
            <person name="Jeske O."/>
            <person name="Meyerdierks A."/>
            <person name="Storesund J.E."/>
            <person name="Kallscheuer N."/>
            <person name="Luecker S."/>
            <person name="Lage O.M."/>
            <person name="Pohl T."/>
            <person name="Merkel B.J."/>
            <person name="Hornburger P."/>
            <person name="Mueller R.-W."/>
            <person name="Bruemmer F."/>
            <person name="Labrenz M."/>
            <person name="Spormann A.M."/>
            <person name="Op Den Camp H."/>
            <person name="Overmann J."/>
            <person name="Amann R."/>
            <person name="Jetten M.S.M."/>
            <person name="Mascher T."/>
            <person name="Medema M.H."/>
            <person name="Devos D.P."/>
            <person name="Kaster A.-K."/>
            <person name="Ovreas L."/>
            <person name="Rohde M."/>
            <person name="Galperin M.Y."/>
            <person name="Jogler C."/>
        </authorList>
    </citation>
    <scope>NUCLEOTIDE SEQUENCE [LARGE SCALE GENOMIC DNA]</scope>
    <source>
        <strain evidence="3 4">CA13</strain>
    </source>
</reference>
<dbReference type="GO" id="GO:0000166">
    <property type="term" value="F:nucleotide binding"/>
    <property type="evidence" value="ECO:0007669"/>
    <property type="project" value="InterPro"/>
</dbReference>
<feature type="domain" description="Gfo/Idh/MocA-like oxidoreductase N-terminal" evidence="1">
    <location>
        <begin position="36"/>
        <end position="158"/>
    </location>
</feature>
<dbReference type="InterPro" id="IPR000683">
    <property type="entry name" value="Gfo/Idh/MocA-like_OxRdtase_N"/>
</dbReference>
<dbReference type="Proteomes" id="UP000315010">
    <property type="component" value="Unassembled WGS sequence"/>
</dbReference>
<evidence type="ECO:0000313" key="3">
    <source>
        <dbReference type="EMBL" id="TWT80232.1"/>
    </source>
</evidence>
<dbReference type="PANTHER" id="PTHR43818:SF5">
    <property type="entry name" value="OXIDOREDUCTASE FAMILY PROTEIN"/>
    <property type="match status" value="1"/>
</dbReference>
<name>A0A5C5YYT1_9BACT</name>
<gene>
    <name evidence="3" type="primary">ydgJ_1</name>
    <name evidence="3" type="ORF">CA13_16450</name>
</gene>
<organism evidence="3 4">
    <name type="scientific">Novipirellula herctigrandis</name>
    <dbReference type="NCBI Taxonomy" id="2527986"/>
    <lineage>
        <taxon>Bacteria</taxon>
        <taxon>Pseudomonadati</taxon>
        <taxon>Planctomycetota</taxon>
        <taxon>Planctomycetia</taxon>
        <taxon>Pirellulales</taxon>
        <taxon>Pirellulaceae</taxon>
        <taxon>Novipirellula</taxon>
    </lineage>
</organism>
<feature type="domain" description="Gfo/Idh/MocA-like oxidoreductase bacterial type C-terminal" evidence="2">
    <location>
        <begin position="198"/>
        <end position="345"/>
    </location>
</feature>
<dbReference type="Pfam" id="PF19051">
    <property type="entry name" value="GFO_IDH_MocA_C2"/>
    <property type="match status" value="2"/>
</dbReference>
<dbReference type="Gene3D" id="3.30.360.10">
    <property type="entry name" value="Dihydrodipicolinate Reductase, domain 2"/>
    <property type="match status" value="1"/>
</dbReference>
<dbReference type="InterPro" id="IPR036291">
    <property type="entry name" value="NAD(P)-bd_dom_sf"/>
</dbReference>
<dbReference type="PANTHER" id="PTHR43818">
    <property type="entry name" value="BCDNA.GH03377"/>
    <property type="match status" value="1"/>
</dbReference>
<dbReference type="Gene3D" id="3.40.50.720">
    <property type="entry name" value="NAD(P)-binding Rossmann-like Domain"/>
    <property type="match status" value="1"/>
</dbReference>
<feature type="domain" description="Gfo/Idh/MocA-like oxidoreductase bacterial type C-terminal" evidence="2">
    <location>
        <begin position="383"/>
        <end position="452"/>
    </location>
</feature>
<dbReference type="Pfam" id="PF01408">
    <property type="entry name" value="GFO_IDH_MocA"/>
    <property type="match status" value="1"/>
</dbReference>
<evidence type="ECO:0000259" key="2">
    <source>
        <dbReference type="Pfam" id="PF19051"/>
    </source>
</evidence>
<dbReference type="InterPro" id="IPR043906">
    <property type="entry name" value="Gfo/Idh/MocA_OxRdtase_bact_C"/>
</dbReference>
<comment type="caution">
    <text evidence="3">The sequence shown here is derived from an EMBL/GenBank/DDBJ whole genome shotgun (WGS) entry which is preliminary data.</text>
</comment>
<evidence type="ECO:0000259" key="1">
    <source>
        <dbReference type="Pfam" id="PF01408"/>
    </source>
</evidence>
<dbReference type="SUPFAM" id="SSF51735">
    <property type="entry name" value="NAD(P)-binding Rossmann-fold domains"/>
    <property type="match status" value="1"/>
</dbReference>